<protein>
    <submittedName>
        <fullName evidence="2">Uncharacterized protein</fullName>
    </submittedName>
</protein>
<sequence>MPYLIMQCVLLALAIYWDRQDHKVFKPWVAHFNLLVAVALAPAAFTGLALGGPMSWNGLLPFWVKNIAIAVWIAVMGVVIGQAIQRQRIDDEVVV</sequence>
<keyword evidence="1" id="KW-0812">Transmembrane</keyword>
<name>X8AHI9_MYCXE</name>
<organism evidence="2">
    <name type="scientific">Mycobacterium xenopi 4042</name>
    <dbReference type="NCBI Taxonomy" id="1299334"/>
    <lineage>
        <taxon>Bacteria</taxon>
        <taxon>Bacillati</taxon>
        <taxon>Actinomycetota</taxon>
        <taxon>Actinomycetes</taxon>
        <taxon>Mycobacteriales</taxon>
        <taxon>Mycobacteriaceae</taxon>
        <taxon>Mycobacterium</taxon>
    </lineage>
</organism>
<feature type="transmembrane region" description="Helical" evidence="1">
    <location>
        <begin position="28"/>
        <end position="50"/>
    </location>
</feature>
<feature type="transmembrane region" description="Helical" evidence="1">
    <location>
        <begin position="62"/>
        <end position="80"/>
    </location>
</feature>
<dbReference type="EMBL" id="JAOB01000060">
    <property type="protein sequence ID" value="EUA30488.1"/>
    <property type="molecule type" value="Genomic_DNA"/>
</dbReference>
<evidence type="ECO:0000256" key="1">
    <source>
        <dbReference type="SAM" id="Phobius"/>
    </source>
</evidence>
<evidence type="ECO:0000313" key="2">
    <source>
        <dbReference type="EMBL" id="EUA30488.1"/>
    </source>
</evidence>
<keyword evidence="1" id="KW-0472">Membrane</keyword>
<gene>
    <name evidence="2" type="ORF">I553_4745</name>
</gene>
<proteinExistence type="predicted"/>
<reference evidence="2" key="1">
    <citation type="submission" date="2014-01" db="EMBL/GenBank/DDBJ databases">
        <authorList>
            <person name="Brown-Elliot B."/>
            <person name="Wallace R."/>
            <person name="Lenaerts A."/>
            <person name="Ordway D."/>
            <person name="DeGroote M.A."/>
            <person name="Parker T."/>
            <person name="Sizemore C."/>
            <person name="Tallon L.J."/>
            <person name="Sadzewicz L.K."/>
            <person name="Sengamalay N."/>
            <person name="Fraser C.M."/>
            <person name="Hine E."/>
            <person name="Shefchek K.A."/>
            <person name="Das S.P."/>
            <person name="Tettelin H."/>
        </authorList>
    </citation>
    <scope>NUCLEOTIDE SEQUENCE [LARGE SCALE GENOMIC DNA]</scope>
    <source>
        <strain evidence="2">4042</strain>
    </source>
</reference>
<keyword evidence="1" id="KW-1133">Transmembrane helix</keyword>
<dbReference type="AlphaFoldDB" id="X8AHI9"/>
<dbReference type="PATRIC" id="fig|1299334.3.peg.6420"/>
<comment type="caution">
    <text evidence="2">The sequence shown here is derived from an EMBL/GenBank/DDBJ whole genome shotgun (WGS) entry which is preliminary data.</text>
</comment>
<accession>X8AHI9</accession>